<feature type="transmembrane region" description="Helical" evidence="13">
    <location>
        <begin position="101"/>
        <end position="120"/>
    </location>
</feature>
<proteinExistence type="inferred from homology"/>
<feature type="transmembrane region" description="Helical" evidence="13">
    <location>
        <begin position="132"/>
        <end position="155"/>
    </location>
</feature>
<organism evidence="15 16">
    <name type="scientific">Shinella sedimenti</name>
    <dbReference type="NCBI Taxonomy" id="2919913"/>
    <lineage>
        <taxon>Bacteria</taxon>
        <taxon>Pseudomonadati</taxon>
        <taxon>Pseudomonadota</taxon>
        <taxon>Alphaproteobacteria</taxon>
        <taxon>Hyphomicrobiales</taxon>
        <taxon>Rhizobiaceae</taxon>
        <taxon>Shinella</taxon>
    </lineage>
</organism>
<name>A0ABT0CMH7_9HYPH</name>
<evidence type="ECO:0000256" key="13">
    <source>
        <dbReference type="SAM" id="Phobius"/>
    </source>
</evidence>
<keyword evidence="3" id="KW-0813">Transport</keyword>
<evidence type="ECO:0000256" key="11">
    <source>
        <dbReference type="ARBA" id="ARBA00023136"/>
    </source>
</evidence>
<dbReference type="InterPro" id="IPR052168">
    <property type="entry name" value="Cytochrome_b561_oxidase"/>
</dbReference>
<evidence type="ECO:0000256" key="1">
    <source>
        <dbReference type="ARBA" id="ARBA00001970"/>
    </source>
</evidence>
<dbReference type="SUPFAM" id="SSF81342">
    <property type="entry name" value="Transmembrane di-heme cytochromes"/>
    <property type="match status" value="1"/>
</dbReference>
<dbReference type="InterPro" id="IPR016174">
    <property type="entry name" value="Di-haem_cyt_TM"/>
</dbReference>
<keyword evidence="6 13" id="KW-0812">Transmembrane</keyword>
<sequence length="167" mass="18473">MASHTALSYSISQRILHWMMFLLIGFNLIFSDGIEHWNRLVRRGDTVTPDDLASANIHAYVGIAILCLAGLRLGLRVIQGAPDAPAAEPLFFRRVSTAAHWAFYGLFFLMPLSGIAAYYFGVTQAGSLHAGLFKALLWVLIVAHLAGVAVHQFYWKTPVLRRMTSGT</sequence>
<keyword evidence="8" id="KW-0249">Electron transport</keyword>
<reference evidence="15 16" key="1">
    <citation type="submission" date="2022-02" db="EMBL/GenBank/DDBJ databases">
        <title>Shinella B3.7 sp. nov., isolated from Sediment (Zhairuo Island).</title>
        <authorList>
            <person name="Chen G."/>
        </authorList>
    </citation>
    <scope>NUCLEOTIDE SEQUENCE [LARGE SCALE GENOMIC DNA]</scope>
    <source>
        <strain evidence="15 16">B3.7</strain>
    </source>
</reference>
<keyword evidence="10" id="KW-0408">Iron</keyword>
<keyword evidence="9 13" id="KW-1133">Transmembrane helix</keyword>
<evidence type="ECO:0000256" key="6">
    <source>
        <dbReference type="ARBA" id="ARBA00022692"/>
    </source>
</evidence>
<dbReference type="RefSeq" id="WP_241601087.1">
    <property type="nucleotide sequence ID" value="NZ_JAKVIN010000004.1"/>
</dbReference>
<feature type="transmembrane region" description="Helical" evidence="13">
    <location>
        <begin position="15"/>
        <end position="37"/>
    </location>
</feature>
<evidence type="ECO:0000256" key="10">
    <source>
        <dbReference type="ARBA" id="ARBA00023004"/>
    </source>
</evidence>
<evidence type="ECO:0000259" key="14">
    <source>
        <dbReference type="Pfam" id="PF01292"/>
    </source>
</evidence>
<evidence type="ECO:0000313" key="15">
    <source>
        <dbReference type="EMBL" id="MCJ8149825.1"/>
    </source>
</evidence>
<keyword evidence="11 13" id="KW-0472">Membrane</keyword>
<keyword evidence="4" id="KW-1003">Cell membrane</keyword>
<evidence type="ECO:0000256" key="2">
    <source>
        <dbReference type="ARBA" id="ARBA00004651"/>
    </source>
</evidence>
<comment type="cofactor">
    <cofactor evidence="1">
        <name>heme b</name>
        <dbReference type="ChEBI" id="CHEBI:60344"/>
    </cofactor>
</comment>
<evidence type="ECO:0000256" key="8">
    <source>
        <dbReference type="ARBA" id="ARBA00022982"/>
    </source>
</evidence>
<evidence type="ECO:0000313" key="16">
    <source>
        <dbReference type="Proteomes" id="UP001201844"/>
    </source>
</evidence>
<dbReference type="Proteomes" id="UP001201844">
    <property type="component" value="Unassembled WGS sequence"/>
</dbReference>
<gene>
    <name evidence="15" type="ORF">MKI86_11810</name>
</gene>
<evidence type="ECO:0000256" key="7">
    <source>
        <dbReference type="ARBA" id="ARBA00022723"/>
    </source>
</evidence>
<dbReference type="EMBL" id="JAKVIN010000004">
    <property type="protein sequence ID" value="MCJ8149825.1"/>
    <property type="molecule type" value="Genomic_DNA"/>
</dbReference>
<comment type="subcellular location">
    <subcellularLocation>
        <location evidence="2">Cell membrane</location>
        <topology evidence="2">Multi-pass membrane protein</topology>
    </subcellularLocation>
</comment>
<protein>
    <submittedName>
        <fullName evidence="15">Cytochrome b/b6 domain-containing protein</fullName>
    </submittedName>
</protein>
<accession>A0ABT0CMH7</accession>
<dbReference type="PANTHER" id="PTHR30529">
    <property type="entry name" value="CYTOCHROME B561"/>
    <property type="match status" value="1"/>
</dbReference>
<dbReference type="Pfam" id="PF01292">
    <property type="entry name" value="Ni_hydr_CYTB"/>
    <property type="match status" value="1"/>
</dbReference>
<evidence type="ECO:0000256" key="12">
    <source>
        <dbReference type="ARBA" id="ARBA00037975"/>
    </source>
</evidence>
<keyword evidence="16" id="KW-1185">Reference proteome</keyword>
<feature type="domain" description="Cytochrome b561 bacterial/Ni-hydrogenase" evidence="14">
    <location>
        <begin position="9"/>
        <end position="166"/>
    </location>
</feature>
<evidence type="ECO:0000256" key="5">
    <source>
        <dbReference type="ARBA" id="ARBA00022617"/>
    </source>
</evidence>
<evidence type="ECO:0000256" key="4">
    <source>
        <dbReference type="ARBA" id="ARBA00022475"/>
    </source>
</evidence>
<comment type="similarity">
    <text evidence="12">Belongs to the cytochrome b561 family.</text>
</comment>
<evidence type="ECO:0000256" key="3">
    <source>
        <dbReference type="ARBA" id="ARBA00022448"/>
    </source>
</evidence>
<evidence type="ECO:0000256" key="9">
    <source>
        <dbReference type="ARBA" id="ARBA00022989"/>
    </source>
</evidence>
<keyword evidence="7" id="KW-0479">Metal-binding</keyword>
<keyword evidence="5" id="KW-0349">Heme</keyword>
<dbReference type="PANTHER" id="PTHR30529:SF7">
    <property type="entry name" value="CYTOCHROME B561 BACTERIAL_NI-HYDROGENASE DOMAIN-CONTAINING PROTEIN"/>
    <property type="match status" value="1"/>
</dbReference>
<dbReference type="InterPro" id="IPR011577">
    <property type="entry name" value="Cyt_b561_bac/Ni-Hgenase"/>
</dbReference>
<feature type="transmembrane region" description="Helical" evidence="13">
    <location>
        <begin position="57"/>
        <end position="75"/>
    </location>
</feature>
<comment type="caution">
    <text evidence="15">The sequence shown here is derived from an EMBL/GenBank/DDBJ whole genome shotgun (WGS) entry which is preliminary data.</text>
</comment>